<evidence type="ECO:0000256" key="1">
    <source>
        <dbReference type="SAM" id="MobiDB-lite"/>
    </source>
</evidence>
<dbReference type="AlphaFoldDB" id="A0AAE1NZU6"/>
<comment type="caution">
    <text evidence="2">The sequence shown here is derived from an EMBL/GenBank/DDBJ whole genome shotgun (WGS) entry which is preliminary data.</text>
</comment>
<evidence type="ECO:0000313" key="2">
    <source>
        <dbReference type="EMBL" id="KAK4298347.1"/>
    </source>
</evidence>
<gene>
    <name evidence="2" type="ORF">Pmani_029303</name>
</gene>
<dbReference type="EMBL" id="JAWZYT010003452">
    <property type="protein sequence ID" value="KAK4298347.1"/>
    <property type="molecule type" value="Genomic_DNA"/>
</dbReference>
<proteinExistence type="predicted"/>
<accession>A0AAE1NZU6</accession>
<feature type="region of interest" description="Disordered" evidence="1">
    <location>
        <begin position="57"/>
        <end position="96"/>
    </location>
</feature>
<organism evidence="2 3">
    <name type="scientific">Petrolisthes manimaculis</name>
    <dbReference type="NCBI Taxonomy" id="1843537"/>
    <lineage>
        <taxon>Eukaryota</taxon>
        <taxon>Metazoa</taxon>
        <taxon>Ecdysozoa</taxon>
        <taxon>Arthropoda</taxon>
        <taxon>Crustacea</taxon>
        <taxon>Multicrustacea</taxon>
        <taxon>Malacostraca</taxon>
        <taxon>Eumalacostraca</taxon>
        <taxon>Eucarida</taxon>
        <taxon>Decapoda</taxon>
        <taxon>Pleocyemata</taxon>
        <taxon>Anomura</taxon>
        <taxon>Galatheoidea</taxon>
        <taxon>Porcellanidae</taxon>
        <taxon>Petrolisthes</taxon>
    </lineage>
</organism>
<reference evidence="2" key="1">
    <citation type="submission" date="2023-11" db="EMBL/GenBank/DDBJ databases">
        <title>Genome assemblies of two species of porcelain crab, Petrolisthes cinctipes and Petrolisthes manimaculis (Anomura: Porcellanidae).</title>
        <authorList>
            <person name="Angst P."/>
        </authorList>
    </citation>
    <scope>NUCLEOTIDE SEQUENCE</scope>
    <source>
        <strain evidence="2">PB745_02</strain>
        <tissue evidence="2">Gill</tissue>
    </source>
</reference>
<name>A0AAE1NZU6_9EUCA</name>
<keyword evidence="3" id="KW-1185">Reference proteome</keyword>
<protein>
    <submittedName>
        <fullName evidence="2">Uncharacterized protein</fullName>
    </submittedName>
</protein>
<sequence length="116" mass="12875">MFARLENKSQEVWMLRAGLVMRSHAVISCHAGRKELARSEGGGTGGFSCCLAECRRGPQENKPTGGGVGQRERSPRLRTKQQQQQQDNQWKKRVNSEVTVASEGELLARYAANNNC</sequence>
<evidence type="ECO:0000313" key="3">
    <source>
        <dbReference type="Proteomes" id="UP001292094"/>
    </source>
</evidence>
<dbReference type="Proteomes" id="UP001292094">
    <property type="component" value="Unassembled WGS sequence"/>
</dbReference>